<accession>A0A809Z7Y0</accession>
<keyword evidence="10 15" id="KW-0472">Membrane</keyword>
<dbReference type="EMBL" id="AP023094">
    <property type="protein sequence ID" value="BCE47533.1"/>
    <property type="molecule type" value="Genomic_DNA"/>
</dbReference>
<evidence type="ECO:0000256" key="10">
    <source>
        <dbReference type="ARBA" id="ARBA00023136"/>
    </source>
</evidence>
<dbReference type="InterPro" id="IPR025857">
    <property type="entry name" value="MacB_PCD"/>
</dbReference>
<dbReference type="Pfam" id="PF00005">
    <property type="entry name" value="ABC_tran"/>
    <property type="match status" value="1"/>
</dbReference>
<dbReference type="InterPro" id="IPR017911">
    <property type="entry name" value="MacB-like_ATP-bd"/>
</dbReference>
<dbReference type="FunFam" id="3.40.50.300:FF:000032">
    <property type="entry name" value="Export ABC transporter ATP-binding protein"/>
    <property type="match status" value="1"/>
</dbReference>
<evidence type="ECO:0000313" key="18">
    <source>
        <dbReference type="EMBL" id="BCE30100.1"/>
    </source>
</evidence>
<keyword evidence="6" id="KW-0547">Nucleotide-binding</keyword>
<dbReference type="PANTHER" id="PTHR30572:SF14">
    <property type="entry name" value="MACROLIDE EXPORT ATP-BINDING_PERMEASE PROTEIN MACB"/>
    <property type="match status" value="1"/>
</dbReference>
<dbReference type="SMART" id="SM00382">
    <property type="entry name" value="AAA"/>
    <property type="match status" value="1"/>
</dbReference>
<feature type="transmembrane region" description="Helical" evidence="15">
    <location>
        <begin position="595"/>
        <end position="620"/>
    </location>
</feature>
<evidence type="ECO:0000256" key="8">
    <source>
        <dbReference type="ARBA" id="ARBA00022967"/>
    </source>
</evidence>
<evidence type="ECO:0000256" key="3">
    <source>
        <dbReference type="ARBA" id="ARBA00022475"/>
    </source>
</evidence>
<dbReference type="InterPro" id="IPR003593">
    <property type="entry name" value="AAA+_ATPase"/>
</dbReference>
<evidence type="ECO:0000256" key="14">
    <source>
        <dbReference type="ARBA" id="ARBA00041199"/>
    </source>
</evidence>
<evidence type="ECO:0000256" key="7">
    <source>
        <dbReference type="ARBA" id="ARBA00022840"/>
    </source>
</evidence>
<keyword evidence="5 15" id="KW-0812">Transmembrane</keyword>
<dbReference type="Gene3D" id="3.40.50.300">
    <property type="entry name" value="P-loop containing nucleotide triphosphate hydrolases"/>
    <property type="match status" value="1"/>
</dbReference>
<keyword evidence="11" id="KW-0046">Antibiotic resistance</keyword>
<dbReference type="SUPFAM" id="SSF52540">
    <property type="entry name" value="P-loop containing nucleoside triphosphate hydrolases"/>
    <property type="match status" value="1"/>
</dbReference>
<comment type="function">
    <text evidence="12">Involved in beta-(1--&gt;2)glucan export. Transmembrane domains (TMD) form a pore in the inner membrane and the ATP-binding domain (NBD) is responsible for energy generation.</text>
</comment>
<dbReference type="EMBL" id="AP023097">
    <property type="protein sequence ID" value="BCE73710.1"/>
    <property type="molecule type" value="Genomic_DNA"/>
</dbReference>
<reference evidence="23" key="2">
    <citation type="submission" date="2020-05" db="EMBL/GenBank/DDBJ databases">
        <title>Complete genome sequence of Bradyrhizobium diazoefficiens XF10 isolated from soybean nodule.</title>
        <authorList>
            <person name="Noda R."/>
            <person name="Kakizaki K."/>
            <person name="Minamisawa K."/>
        </authorList>
    </citation>
    <scope>NUCLEOTIDE SEQUENCE</scope>
    <source>
        <strain evidence="23">XF10</strain>
    </source>
</reference>
<dbReference type="PROSITE" id="PS00211">
    <property type="entry name" value="ABC_TRANSPORTER_1"/>
    <property type="match status" value="1"/>
</dbReference>
<dbReference type="EMBL" id="AP023093">
    <property type="protein sequence ID" value="BCE38843.1"/>
    <property type="molecule type" value="Genomic_DNA"/>
</dbReference>
<feature type="transmembrane region" description="Helical" evidence="15">
    <location>
        <begin position="295"/>
        <end position="315"/>
    </location>
</feature>
<organism evidence="20">
    <name type="scientific">Bradyrhizobium diazoefficiens</name>
    <dbReference type="NCBI Taxonomy" id="1355477"/>
    <lineage>
        <taxon>Bacteria</taxon>
        <taxon>Pseudomonadati</taxon>
        <taxon>Pseudomonadota</taxon>
        <taxon>Alphaproteobacteria</taxon>
        <taxon>Hyphomicrobiales</taxon>
        <taxon>Nitrobacteraceae</taxon>
        <taxon>Bradyrhizobium</taxon>
    </lineage>
</organism>
<evidence type="ECO:0000256" key="12">
    <source>
        <dbReference type="ARBA" id="ARBA00024722"/>
    </source>
</evidence>
<keyword evidence="8" id="KW-1278">Translocase</keyword>
<evidence type="ECO:0000256" key="13">
    <source>
        <dbReference type="ARBA" id="ARBA00038388"/>
    </source>
</evidence>
<dbReference type="CDD" id="cd03255">
    <property type="entry name" value="ABC_MJ0796_LolCDE_FtsE"/>
    <property type="match status" value="1"/>
</dbReference>
<keyword evidence="7 20" id="KW-0067">ATP-binding</keyword>
<dbReference type="InterPro" id="IPR027417">
    <property type="entry name" value="P-loop_NTPase"/>
</dbReference>
<dbReference type="GO" id="GO:0022857">
    <property type="term" value="F:transmembrane transporter activity"/>
    <property type="evidence" value="ECO:0007669"/>
    <property type="project" value="TreeGrafter"/>
</dbReference>
<evidence type="ECO:0000256" key="4">
    <source>
        <dbReference type="ARBA" id="ARBA00022519"/>
    </source>
</evidence>
<keyword evidence="3" id="KW-1003">Cell membrane</keyword>
<dbReference type="PANTHER" id="PTHR30572">
    <property type="entry name" value="MEMBRANE COMPONENT OF TRANSPORTER-RELATED"/>
    <property type="match status" value="1"/>
</dbReference>
<reference evidence="20" key="5">
    <citation type="submission" date="2020-05" db="EMBL/GenBank/DDBJ databases">
        <title>Complete genome sequence of Bradyrhizobium diazoefficiens XF4 isolated from soybean nodule.</title>
        <authorList>
            <person name="Noda R."/>
            <person name="Kakizaki K."/>
            <person name="Minamisawa K."/>
        </authorList>
    </citation>
    <scope>NUCLEOTIDE SEQUENCE</scope>
    <source>
        <strain evidence="20">XF4</strain>
    </source>
</reference>
<feature type="transmembrane region" description="Helical" evidence="15">
    <location>
        <begin position="544"/>
        <end position="568"/>
    </location>
</feature>
<dbReference type="GO" id="GO:0005524">
    <property type="term" value="F:ATP binding"/>
    <property type="evidence" value="ECO:0007669"/>
    <property type="project" value="UniProtKB-KW"/>
</dbReference>
<evidence type="ECO:0000256" key="6">
    <source>
        <dbReference type="ARBA" id="ARBA00022741"/>
    </source>
</evidence>
<dbReference type="InterPro" id="IPR003838">
    <property type="entry name" value="ABC3_permease_C"/>
</dbReference>
<evidence type="ECO:0000313" key="23">
    <source>
        <dbReference type="EMBL" id="BCE91052.1"/>
    </source>
</evidence>
<dbReference type="PROSITE" id="PS50893">
    <property type="entry name" value="ABC_TRANSPORTER_2"/>
    <property type="match status" value="1"/>
</dbReference>
<evidence type="ECO:0000259" key="16">
    <source>
        <dbReference type="PROSITE" id="PS50893"/>
    </source>
</evidence>
<evidence type="ECO:0000256" key="9">
    <source>
        <dbReference type="ARBA" id="ARBA00022989"/>
    </source>
</evidence>
<comment type="subcellular location">
    <subcellularLocation>
        <location evidence="1">Cell inner membrane</location>
        <topology evidence="1">Multi-pass membrane protein</topology>
    </subcellularLocation>
</comment>
<dbReference type="EMBL" id="AP023091">
    <property type="protein sequence ID" value="BCE21285.1"/>
    <property type="molecule type" value="Genomic_DNA"/>
</dbReference>
<dbReference type="Pfam" id="PF02687">
    <property type="entry name" value="FtsX"/>
    <property type="match status" value="1"/>
</dbReference>
<name>A0A809Z7Y0_9BRAD</name>
<dbReference type="AlphaFoldDB" id="A0A809Z7Y0"/>
<feature type="transmembrane region" description="Helical" evidence="15">
    <location>
        <begin position="632"/>
        <end position="654"/>
    </location>
</feature>
<evidence type="ECO:0000313" key="20">
    <source>
        <dbReference type="EMBL" id="BCE47533.1"/>
    </source>
</evidence>
<keyword evidence="2" id="KW-0813">Transport</keyword>
<dbReference type="InterPro" id="IPR017871">
    <property type="entry name" value="ABC_transporter-like_CS"/>
</dbReference>
<evidence type="ECO:0000313" key="22">
    <source>
        <dbReference type="EMBL" id="BCE85224.1"/>
    </source>
</evidence>
<evidence type="ECO:0000256" key="1">
    <source>
        <dbReference type="ARBA" id="ARBA00004429"/>
    </source>
</evidence>
<feature type="domain" description="ABC transporter" evidence="16">
    <location>
        <begin position="24"/>
        <end position="262"/>
    </location>
</feature>
<dbReference type="GO" id="GO:0098796">
    <property type="term" value="C:membrane protein complex"/>
    <property type="evidence" value="ECO:0007669"/>
    <property type="project" value="UniProtKB-ARBA"/>
</dbReference>
<evidence type="ECO:0000256" key="15">
    <source>
        <dbReference type="SAM" id="Phobius"/>
    </source>
</evidence>
<sequence length="671" mass="72237">MGRPPAASRKVARQRDRDMTEPILALSHICREFMTGDTKVAALADVTLDIDRGELVAIIGSSGSGKSTLLNILGCLDHATSGSYRVAGEDVAALDADALAALRREHFGFIFQRYHLLSELPALENVEIPAVYAGDTASERQARAERLLARLGMAERRGHRPNQLSGGQQQRVSIARALMNGAEVVLADEPTGALDRRSGEEVLKILVELHREGKTIIIVTHDPEVAKRANRVIELRDGLVVSDKRTDAAVATAAASLPADKPDTRSSRWSGLAFRFRETLRMALLSMAAHRLRSFLTMLGIIIGIAAVSSVVALGNASQNKVLSDISNLGTNTIEVFPGKDFGDARAGKIKTLVLDDARALDRQTFIAGVTPTVSTSTTVRYRDRESNVLVNGVDRSYFQVKGTKIAAGALFDAVAVRNIERQAVIDDNTRRTFFSDDQNAGIGRVIWVGKVPCRVVGVIAQQQGGFGSNQNLSVYLPYTTVQAQFTGDRSLRSVLLRVSDEVSTDLAQEAVTTLLTRRHSTKDFVILNTDDIRRTITSTTQTLAFLVAAIAVISLVVGGIGVMNIMLVSVSERIGEIGVRMAVGARREDILQQFLVEATLISSLGGIAGILIAVALGALLNLLLPGFQVSYSTFSIGAAFLTSTAIGIFFGYFPARRAASFDPVVALSRE</sequence>
<dbReference type="Pfam" id="PF12704">
    <property type="entry name" value="MacB_PCD"/>
    <property type="match status" value="1"/>
</dbReference>
<keyword evidence="4" id="KW-0997">Cell inner membrane</keyword>
<dbReference type="EMBL" id="AP023092">
    <property type="protein sequence ID" value="BCE30100.1"/>
    <property type="molecule type" value="Genomic_DNA"/>
</dbReference>
<dbReference type="EMBL" id="AP023098">
    <property type="protein sequence ID" value="BCE85224.1"/>
    <property type="molecule type" value="Genomic_DNA"/>
</dbReference>
<reference evidence="22" key="7">
    <citation type="submission" date="2020-05" db="EMBL/GenBank/DDBJ databases">
        <title>Complete genome sequence of Bradyrhizobium diazoefficiens XF9 isolated from soybean nodule.</title>
        <authorList>
            <person name="Noda R."/>
            <person name="Kakizaki K."/>
            <person name="Minamisawa K."/>
        </authorList>
    </citation>
    <scope>NUCLEOTIDE SEQUENCE</scope>
    <source>
        <strain evidence="22">XF9</strain>
    </source>
</reference>
<dbReference type="InterPro" id="IPR050250">
    <property type="entry name" value="Macrolide_Exporter_MacB"/>
</dbReference>
<evidence type="ECO:0000256" key="11">
    <source>
        <dbReference type="ARBA" id="ARBA00023251"/>
    </source>
</evidence>
<evidence type="ECO:0000256" key="2">
    <source>
        <dbReference type="ARBA" id="ARBA00022448"/>
    </source>
</evidence>
<dbReference type="EMBL" id="AP023099">
    <property type="protein sequence ID" value="BCE91052.1"/>
    <property type="molecule type" value="Genomic_DNA"/>
</dbReference>
<proteinExistence type="inferred from homology"/>
<gene>
    <name evidence="20" type="primary">macB</name>
    <name evidence="23" type="ORF">XF10B_38500</name>
    <name evidence="17" type="ORF">XF1B_39660</name>
    <name evidence="18" type="ORF">XF2B_38690</name>
    <name evidence="19" type="ORF">XF3B_38740</name>
    <name evidence="20" type="ORF">XF4B_38820</name>
    <name evidence="21" type="ORF">XF8B_38210</name>
    <name evidence="22" type="ORF">XF9B_66450</name>
</gene>
<evidence type="ECO:0000313" key="17">
    <source>
        <dbReference type="EMBL" id="BCE21285.1"/>
    </source>
</evidence>
<dbReference type="GO" id="GO:0046677">
    <property type="term" value="P:response to antibiotic"/>
    <property type="evidence" value="ECO:0007669"/>
    <property type="project" value="UniProtKB-KW"/>
</dbReference>
<evidence type="ECO:0000256" key="5">
    <source>
        <dbReference type="ARBA" id="ARBA00022692"/>
    </source>
</evidence>
<dbReference type="GO" id="GO:0016887">
    <property type="term" value="F:ATP hydrolysis activity"/>
    <property type="evidence" value="ECO:0007669"/>
    <property type="project" value="InterPro"/>
</dbReference>
<evidence type="ECO:0000313" key="19">
    <source>
        <dbReference type="EMBL" id="BCE38843.1"/>
    </source>
</evidence>
<dbReference type="GO" id="GO:0005886">
    <property type="term" value="C:plasma membrane"/>
    <property type="evidence" value="ECO:0007669"/>
    <property type="project" value="UniProtKB-SubCell"/>
</dbReference>
<reference evidence="18" key="3">
    <citation type="submission" date="2020-05" db="EMBL/GenBank/DDBJ databases">
        <title>Complete genome sequence of Bradyrhizobium diazoefficiens XF2 isolated from soybean nodule.</title>
        <authorList>
            <person name="Noda R."/>
            <person name="Kakizaki K."/>
            <person name="Minamisawa K."/>
        </authorList>
    </citation>
    <scope>NUCLEOTIDE SEQUENCE</scope>
    <source>
        <strain evidence="18">XF2</strain>
    </source>
</reference>
<reference evidence="19" key="4">
    <citation type="submission" date="2020-05" db="EMBL/GenBank/DDBJ databases">
        <title>Complete genome sequence of Bradyrhizobium diazoefficiens XF3 isolated from soybean nodule.</title>
        <authorList>
            <person name="Noda R."/>
            <person name="Kakizaki K."/>
            <person name="Minamisawa K."/>
        </authorList>
    </citation>
    <scope>NUCLEOTIDE SEQUENCE</scope>
    <source>
        <strain evidence="19">XF3</strain>
    </source>
</reference>
<evidence type="ECO:0000313" key="21">
    <source>
        <dbReference type="EMBL" id="BCE73710.1"/>
    </source>
</evidence>
<reference evidence="17" key="1">
    <citation type="submission" date="2020-05" db="EMBL/GenBank/DDBJ databases">
        <title>Complete genome sequence of Bradyrhizobium diazoefficiens XF1 isolated from soybean nodule.</title>
        <authorList>
            <person name="Noda R."/>
            <person name="Kakizaki K."/>
            <person name="Minamisawa K."/>
        </authorList>
    </citation>
    <scope>NUCLEOTIDE SEQUENCE</scope>
    <source>
        <strain evidence="17">XF1</strain>
    </source>
</reference>
<protein>
    <recommendedName>
        <fullName evidence="14">Pyoverdine export ATP-binding/permease protein PvdT</fullName>
    </recommendedName>
</protein>
<dbReference type="InterPro" id="IPR003439">
    <property type="entry name" value="ABC_transporter-like_ATP-bd"/>
</dbReference>
<comment type="similarity">
    <text evidence="13">Belongs to the ABC transporter superfamily. Macrolide exporter (TC 3.A.1.122) family.</text>
</comment>
<reference evidence="21" key="6">
    <citation type="submission" date="2020-05" db="EMBL/GenBank/DDBJ databases">
        <title>Complete genome sequence of Bradyrhizobium diazoefficiens XF8 isolated from soybean nodule.</title>
        <authorList>
            <person name="Noda R."/>
            <person name="Kakizaki K."/>
            <person name="Minamisawa K."/>
        </authorList>
    </citation>
    <scope>NUCLEOTIDE SEQUENCE</scope>
    <source>
        <strain evidence="21">XF8</strain>
    </source>
</reference>
<keyword evidence="9 15" id="KW-1133">Transmembrane helix</keyword>